<feature type="domain" description="Helix-turn-helix" evidence="2">
    <location>
        <begin position="29"/>
        <end position="82"/>
    </location>
</feature>
<proteinExistence type="predicted"/>
<feature type="compositionally biased region" description="Basic and acidic residues" evidence="1">
    <location>
        <begin position="8"/>
        <end position="19"/>
    </location>
</feature>
<dbReference type="EMBL" id="BAAAGU010000083">
    <property type="protein sequence ID" value="GAA0668951.1"/>
    <property type="molecule type" value="Genomic_DNA"/>
</dbReference>
<reference evidence="4" key="1">
    <citation type="journal article" date="2019" name="Int. J. Syst. Evol. Microbiol.">
        <title>The Global Catalogue of Microorganisms (GCM) 10K type strain sequencing project: providing services to taxonomists for standard genome sequencing and annotation.</title>
        <authorList>
            <consortium name="The Broad Institute Genomics Platform"/>
            <consortium name="The Broad Institute Genome Sequencing Center for Infectious Disease"/>
            <person name="Wu L."/>
            <person name="Ma J."/>
        </authorList>
    </citation>
    <scope>NUCLEOTIDE SEQUENCE [LARGE SCALE GENOMIC DNA]</scope>
    <source>
        <strain evidence="4">JCM 10367</strain>
    </source>
</reference>
<accession>A0ABP3T070</accession>
<organism evidence="3 4">
    <name type="scientific">Streptomyces thermocarboxydovorans</name>
    <dbReference type="NCBI Taxonomy" id="59298"/>
    <lineage>
        <taxon>Bacteria</taxon>
        <taxon>Bacillati</taxon>
        <taxon>Actinomycetota</taxon>
        <taxon>Actinomycetes</taxon>
        <taxon>Kitasatosporales</taxon>
        <taxon>Streptomycetaceae</taxon>
        <taxon>Streptomyces</taxon>
    </lineage>
</organism>
<evidence type="ECO:0000313" key="4">
    <source>
        <dbReference type="Proteomes" id="UP001500724"/>
    </source>
</evidence>
<dbReference type="InterPro" id="IPR041657">
    <property type="entry name" value="HTH_17"/>
</dbReference>
<feature type="region of interest" description="Disordered" evidence="1">
    <location>
        <begin position="1"/>
        <end position="25"/>
    </location>
</feature>
<gene>
    <name evidence="3" type="ORF">GCM10009535_56040</name>
</gene>
<keyword evidence="4" id="KW-1185">Reference proteome</keyword>
<comment type="caution">
    <text evidence="3">The sequence shown here is derived from an EMBL/GenBank/DDBJ whole genome shotgun (WGS) entry which is preliminary data.</text>
</comment>
<dbReference type="Proteomes" id="UP001500724">
    <property type="component" value="Unassembled WGS sequence"/>
</dbReference>
<name>A0ABP3T070_9ACTN</name>
<sequence length="85" mass="9920">MPAQPQSHPDESRTDFDSPRRRRSVEPVLMDTAEVAAMLNMSTSWVYREASKLGLRGYKLGRGRNAKVLYKRSDIFKWLEQQKIH</sequence>
<dbReference type="Pfam" id="PF12728">
    <property type="entry name" value="HTH_17"/>
    <property type="match status" value="1"/>
</dbReference>
<evidence type="ECO:0000313" key="3">
    <source>
        <dbReference type="EMBL" id="GAA0668951.1"/>
    </source>
</evidence>
<evidence type="ECO:0000256" key="1">
    <source>
        <dbReference type="SAM" id="MobiDB-lite"/>
    </source>
</evidence>
<evidence type="ECO:0000259" key="2">
    <source>
        <dbReference type="Pfam" id="PF12728"/>
    </source>
</evidence>
<protein>
    <recommendedName>
        <fullName evidence="2">Helix-turn-helix domain-containing protein</fullName>
    </recommendedName>
</protein>